<proteinExistence type="predicted"/>
<organism evidence="1">
    <name type="scientific">uncultured Caudovirales phage</name>
    <dbReference type="NCBI Taxonomy" id="2100421"/>
    <lineage>
        <taxon>Viruses</taxon>
        <taxon>Duplodnaviria</taxon>
        <taxon>Heunggongvirae</taxon>
        <taxon>Uroviricota</taxon>
        <taxon>Caudoviricetes</taxon>
        <taxon>Peduoviridae</taxon>
        <taxon>Maltschvirus</taxon>
        <taxon>Maltschvirus maltsch</taxon>
    </lineage>
</organism>
<protein>
    <submittedName>
        <fullName evidence="1">Uncharacterized protein</fullName>
    </submittedName>
</protein>
<gene>
    <name evidence="1" type="ORF">UFOVP386_17</name>
</gene>
<sequence>MIYLQANTPGQSLFLTLKEGALIFGECSNYLMKILNQSTLQELYVIPQIISENERISHLGINTNFNDPLNSSLEILNTGRYHYTIYGQNNSYNLDPNDSSILGIYEVGYLYILKPESFYTDPSLIIPSDIEYNG</sequence>
<dbReference type="EMBL" id="LR798330">
    <property type="protein sequence ID" value="CAB5224002.1"/>
    <property type="molecule type" value="Genomic_DNA"/>
</dbReference>
<evidence type="ECO:0000313" key="1">
    <source>
        <dbReference type="EMBL" id="CAB5224002.1"/>
    </source>
</evidence>
<reference evidence="1" key="1">
    <citation type="submission" date="2020-05" db="EMBL/GenBank/DDBJ databases">
        <authorList>
            <person name="Chiriac C."/>
            <person name="Salcher M."/>
            <person name="Ghai R."/>
            <person name="Kavagutti S V."/>
        </authorList>
    </citation>
    <scope>NUCLEOTIDE SEQUENCE</scope>
</reference>
<accession>A0A6J7X0S1</accession>
<name>A0A6J7X0S1_9CAUD</name>